<dbReference type="RefSeq" id="WP_132013457.1">
    <property type="nucleotide sequence ID" value="NZ_SLUN01000005.1"/>
</dbReference>
<proteinExistence type="predicted"/>
<dbReference type="PROSITE" id="PS50005">
    <property type="entry name" value="TPR"/>
    <property type="match status" value="1"/>
</dbReference>
<keyword evidence="1" id="KW-0802">TPR repeat</keyword>
<protein>
    <submittedName>
        <fullName evidence="2">Uncharacterized protein</fullName>
    </submittedName>
</protein>
<dbReference type="InterPro" id="IPR019734">
    <property type="entry name" value="TPR_rpt"/>
</dbReference>
<keyword evidence="3" id="KW-1185">Reference proteome</keyword>
<evidence type="ECO:0000313" key="3">
    <source>
        <dbReference type="Proteomes" id="UP000295008"/>
    </source>
</evidence>
<comment type="caution">
    <text evidence="2">The sequence shown here is derived from an EMBL/GenBank/DDBJ whole genome shotgun (WGS) entry which is preliminary data.</text>
</comment>
<sequence length="309" mass="35593">MLKEWLMHEYPELAGKLAPAAEWDELSDFDVSHFSIALHELLSRTRPGDPEPLVRLGEAHHYRKELWQAGAYYQRALALEPPTGLTEAETAAVLRYAPVLYTTPDEFFQLVDVVAIKHPLRPLIAYHLFWEDDYNFPDDYDPCDHEQVWIAYHEQTGAVEGVWSFYHSRILGAAEAVAEANRNGGRAGIRIEWGIHGSLVKGWEELQLPPAGQPLMDCLKASFAHLSRGGRRPDHPVKKRWPPCFAGSFQAYLDFSRPLHTEEWLRRKRFYAASRWSNPVLQQHFLTYNFAPKFDWPFGNAGGRPRMEE</sequence>
<evidence type="ECO:0000313" key="2">
    <source>
        <dbReference type="EMBL" id="TCL73311.1"/>
    </source>
</evidence>
<name>A0A4R1S2B5_HYDET</name>
<evidence type="ECO:0000256" key="1">
    <source>
        <dbReference type="PROSITE-ProRule" id="PRU00339"/>
    </source>
</evidence>
<accession>A0A4R1S2B5</accession>
<organism evidence="2 3">
    <name type="scientific">Hydrogenispora ethanolica</name>
    <dbReference type="NCBI Taxonomy" id="1082276"/>
    <lineage>
        <taxon>Bacteria</taxon>
        <taxon>Bacillati</taxon>
        <taxon>Bacillota</taxon>
        <taxon>Hydrogenispora</taxon>
    </lineage>
</organism>
<feature type="repeat" description="TPR" evidence="1">
    <location>
        <begin position="50"/>
        <end position="83"/>
    </location>
</feature>
<dbReference type="AlphaFoldDB" id="A0A4R1S2B5"/>
<reference evidence="2 3" key="1">
    <citation type="submission" date="2019-03" db="EMBL/GenBank/DDBJ databases">
        <title>Genomic Encyclopedia of Type Strains, Phase IV (KMG-IV): sequencing the most valuable type-strain genomes for metagenomic binning, comparative biology and taxonomic classification.</title>
        <authorList>
            <person name="Goeker M."/>
        </authorList>
    </citation>
    <scope>NUCLEOTIDE SEQUENCE [LARGE SCALE GENOMIC DNA]</scope>
    <source>
        <strain evidence="2 3">LX-B</strain>
    </source>
</reference>
<dbReference type="OrthoDB" id="9812500at2"/>
<dbReference type="EMBL" id="SLUN01000005">
    <property type="protein sequence ID" value="TCL73311.1"/>
    <property type="molecule type" value="Genomic_DNA"/>
</dbReference>
<gene>
    <name evidence="2" type="ORF">EDC14_1005173</name>
</gene>
<dbReference type="Proteomes" id="UP000295008">
    <property type="component" value="Unassembled WGS sequence"/>
</dbReference>